<accession>G2YWX9</accession>
<evidence type="ECO:0000313" key="1">
    <source>
        <dbReference type="EMBL" id="CCD56217.1"/>
    </source>
</evidence>
<reference evidence="2" key="1">
    <citation type="journal article" date="2011" name="PLoS Genet.">
        <title>Genomic analysis of the necrotrophic fungal pathogens Sclerotinia sclerotiorum and Botrytis cinerea.</title>
        <authorList>
            <person name="Amselem J."/>
            <person name="Cuomo C.A."/>
            <person name="van Kan J.A."/>
            <person name="Viaud M."/>
            <person name="Benito E.P."/>
            <person name="Couloux A."/>
            <person name="Coutinho P.M."/>
            <person name="de Vries R.P."/>
            <person name="Dyer P.S."/>
            <person name="Fillinger S."/>
            <person name="Fournier E."/>
            <person name="Gout L."/>
            <person name="Hahn M."/>
            <person name="Kohn L."/>
            <person name="Lapalu N."/>
            <person name="Plummer K.M."/>
            <person name="Pradier J.M."/>
            <person name="Quevillon E."/>
            <person name="Sharon A."/>
            <person name="Simon A."/>
            <person name="ten Have A."/>
            <person name="Tudzynski B."/>
            <person name="Tudzynski P."/>
            <person name="Wincker P."/>
            <person name="Andrew M."/>
            <person name="Anthouard V."/>
            <person name="Beever R.E."/>
            <person name="Beffa R."/>
            <person name="Benoit I."/>
            <person name="Bouzid O."/>
            <person name="Brault B."/>
            <person name="Chen Z."/>
            <person name="Choquer M."/>
            <person name="Collemare J."/>
            <person name="Cotton P."/>
            <person name="Danchin E.G."/>
            <person name="Da Silva C."/>
            <person name="Gautier A."/>
            <person name="Giraud C."/>
            <person name="Giraud T."/>
            <person name="Gonzalez C."/>
            <person name="Grossetete S."/>
            <person name="Guldener U."/>
            <person name="Henrissat B."/>
            <person name="Howlett B.J."/>
            <person name="Kodira C."/>
            <person name="Kretschmer M."/>
            <person name="Lappartient A."/>
            <person name="Leroch M."/>
            <person name="Levis C."/>
            <person name="Mauceli E."/>
            <person name="Neuveglise C."/>
            <person name="Oeser B."/>
            <person name="Pearson M."/>
            <person name="Poulain J."/>
            <person name="Poussereau N."/>
            <person name="Quesneville H."/>
            <person name="Rascle C."/>
            <person name="Schumacher J."/>
            <person name="Segurens B."/>
            <person name="Sexton A."/>
            <person name="Silva E."/>
            <person name="Sirven C."/>
            <person name="Soanes D.M."/>
            <person name="Talbot N.J."/>
            <person name="Templeton M."/>
            <person name="Yandava C."/>
            <person name="Yarden O."/>
            <person name="Zeng Q."/>
            <person name="Rollins J.A."/>
            <person name="Lebrun M.H."/>
            <person name="Dickman M."/>
        </authorList>
    </citation>
    <scope>NUCLEOTIDE SEQUENCE [LARGE SCALE GENOMIC DNA]</scope>
    <source>
        <strain evidence="2">T4</strain>
    </source>
</reference>
<dbReference type="AlphaFoldDB" id="G2YWX9"/>
<dbReference type="InParanoid" id="G2YWX9"/>
<dbReference type="EMBL" id="FQ790359">
    <property type="protein sequence ID" value="CCD56217.1"/>
    <property type="molecule type" value="Genomic_DNA"/>
</dbReference>
<gene>
    <name evidence="1" type="ORF">BofuT4_P148270.1</name>
</gene>
<protein>
    <submittedName>
        <fullName evidence="1">Uncharacterized protein</fullName>
    </submittedName>
</protein>
<dbReference type="HOGENOM" id="CLU_1635134_0_0_1"/>
<organism evidence="1 2">
    <name type="scientific">Botryotinia fuckeliana (strain T4)</name>
    <name type="common">Noble rot fungus</name>
    <name type="synonym">Botrytis cinerea</name>
    <dbReference type="NCBI Taxonomy" id="999810"/>
    <lineage>
        <taxon>Eukaryota</taxon>
        <taxon>Fungi</taxon>
        <taxon>Dikarya</taxon>
        <taxon>Ascomycota</taxon>
        <taxon>Pezizomycotina</taxon>
        <taxon>Leotiomycetes</taxon>
        <taxon>Helotiales</taxon>
        <taxon>Sclerotiniaceae</taxon>
        <taxon>Botrytis</taxon>
    </lineage>
</organism>
<proteinExistence type="predicted"/>
<dbReference type="Proteomes" id="UP000008177">
    <property type="component" value="Unplaced contigs"/>
</dbReference>
<evidence type="ECO:0000313" key="2">
    <source>
        <dbReference type="Proteomes" id="UP000008177"/>
    </source>
</evidence>
<name>G2YWX9_BOTF4</name>
<sequence>MTLRGQRAKLGIDDLGSVTSLVIGKLARQFFAKICFVGSVSSHCAFTSFHFTSFAKSRAANRSNIVSKIRGSPVLQLRISKSNMNMTLDPRFPSGKYEQYDDKPRHNFSHEVWDYTKAESRKPMGEHPTKFMGRNIKASIRDRRSRVMRLRREDVREVQKKQ</sequence>